<keyword evidence="8" id="KW-0131">Cell cycle</keyword>
<feature type="compositionally biased region" description="Basic residues" evidence="16">
    <location>
        <begin position="173"/>
        <end position="184"/>
    </location>
</feature>
<proteinExistence type="inferred from homology"/>
<comment type="subcellular location">
    <subcellularLocation>
        <location evidence="1">Cytoplasm</location>
    </subcellularLocation>
</comment>
<keyword evidence="3" id="KW-0963">Cytoplasm</keyword>
<dbReference type="InterPro" id="IPR036968">
    <property type="entry name" value="Enolpyruvate_Tfrase_sf"/>
</dbReference>
<evidence type="ECO:0000256" key="5">
    <source>
        <dbReference type="ARBA" id="ARBA00022679"/>
    </source>
</evidence>
<keyword evidence="6" id="KW-0133">Cell shape</keyword>
<dbReference type="SUPFAM" id="SSF55205">
    <property type="entry name" value="EPT/RTPC-like"/>
    <property type="match status" value="1"/>
</dbReference>
<evidence type="ECO:0000256" key="14">
    <source>
        <dbReference type="ARBA" id="ARBA00042842"/>
    </source>
</evidence>
<accession>A0A1Y5PZQ9</accession>
<keyword evidence="5" id="KW-0808">Transferase</keyword>
<dbReference type="Gene3D" id="3.65.10.10">
    <property type="entry name" value="Enolpyruvate transferase domain"/>
    <property type="match status" value="2"/>
</dbReference>
<dbReference type="EMBL" id="FLTS01000001">
    <property type="protein sequence ID" value="SBV35493.1"/>
    <property type="molecule type" value="Genomic_DNA"/>
</dbReference>
<evidence type="ECO:0000256" key="10">
    <source>
        <dbReference type="ARBA" id="ARBA00038367"/>
    </source>
</evidence>
<dbReference type="InterPro" id="IPR050068">
    <property type="entry name" value="MurA_subfamily"/>
</dbReference>
<dbReference type="AlphaFoldDB" id="A0A1Y5PZQ9"/>
<comment type="similarity">
    <text evidence="10">Belongs to the EPSP synthase family. MurA subfamily.</text>
</comment>
<protein>
    <recommendedName>
        <fullName evidence="12">UDP-N-acetylglucosamine 1-carboxyvinyltransferase</fullName>
        <ecNumber evidence="11">2.5.1.7</ecNumber>
    </recommendedName>
    <alternativeName>
        <fullName evidence="13">Enoylpyruvate transferase</fullName>
    </alternativeName>
    <alternativeName>
        <fullName evidence="14">UDP-N-acetylglucosamine enolpyruvyl transferase</fullName>
    </alternativeName>
</protein>
<dbReference type="GO" id="GO:0005737">
    <property type="term" value="C:cytoplasm"/>
    <property type="evidence" value="ECO:0007669"/>
    <property type="project" value="UniProtKB-SubCell"/>
</dbReference>
<evidence type="ECO:0000256" key="12">
    <source>
        <dbReference type="ARBA" id="ARBA00039754"/>
    </source>
</evidence>
<dbReference type="GO" id="GO:0051301">
    <property type="term" value="P:cell division"/>
    <property type="evidence" value="ECO:0007669"/>
    <property type="project" value="UniProtKB-KW"/>
</dbReference>
<sequence length="290" mass="30744">MAKIVVTGGNALNGEVNVSGAKNAVLPILCATLLADAPVEITNVPHLHDVITTVKLLGELGAKVTIDQGTLSRGSAIVVDPRGVDQCVAPYELVKTMRASILVLGPLLARLDPRARPAAGQAWFGGSVAARRLRHRLAAGGPAHQGPAGAGCGNQCRERLHQGPRRAAEGRALHLRHGQRHRHRERADGRGAGRRHHRAGKRGDGAGGHRPGALPDRAGREDRGAGHREAGDRGRRAPGRRPPRGAAGPHRDRHLPRRRGDDRRPRDPAQRAPGHTGRGAGQAGRGRRAH</sequence>
<comment type="catalytic activity">
    <reaction evidence="15">
        <text>phosphoenolpyruvate + UDP-N-acetyl-alpha-D-glucosamine = UDP-N-acetyl-3-O-(1-carboxyvinyl)-alpha-D-glucosamine + phosphate</text>
        <dbReference type="Rhea" id="RHEA:18681"/>
        <dbReference type="ChEBI" id="CHEBI:43474"/>
        <dbReference type="ChEBI" id="CHEBI:57705"/>
        <dbReference type="ChEBI" id="CHEBI:58702"/>
        <dbReference type="ChEBI" id="CHEBI:68483"/>
        <dbReference type="EC" id="2.5.1.7"/>
    </reaction>
</comment>
<comment type="pathway">
    <text evidence="2">Cell wall biogenesis; peptidoglycan biosynthesis.</text>
</comment>
<dbReference type="GO" id="GO:0008360">
    <property type="term" value="P:regulation of cell shape"/>
    <property type="evidence" value="ECO:0007669"/>
    <property type="project" value="UniProtKB-KW"/>
</dbReference>
<dbReference type="PANTHER" id="PTHR43783:SF1">
    <property type="entry name" value="UDP-N-ACETYLGLUCOSAMINE 1-CARBOXYVINYLTRANSFERASE"/>
    <property type="match status" value="1"/>
</dbReference>
<dbReference type="GO" id="GO:0009252">
    <property type="term" value="P:peptidoglycan biosynthetic process"/>
    <property type="evidence" value="ECO:0007669"/>
    <property type="project" value="UniProtKB-KW"/>
</dbReference>
<keyword evidence="7" id="KW-0573">Peptidoglycan synthesis</keyword>
<keyword evidence="9" id="KW-0961">Cell wall biogenesis/degradation</keyword>
<evidence type="ECO:0000256" key="1">
    <source>
        <dbReference type="ARBA" id="ARBA00004496"/>
    </source>
</evidence>
<evidence type="ECO:0000256" key="6">
    <source>
        <dbReference type="ARBA" id="ARBA00022960"/>
    </source>
</evidence>
<evidence type="ECO:0000259" key="17">
    <source>
        <dbReference type="Pfam" id="PF00275"/>
    </source>
</evidence>
<dbReference type="InterPro" id="IPR001986">
    <property type="entry name" value="Enolpyruvate_Tfrase_dom"/>
</dbReference>
<evidence type="ECO:0000256" key="3">
    <source>
        <dbReference type="ARBA" id="ARBA00022490"/>
    </source>
</evidence>
<evidence type="ECO:0000256" key="8">
    <source>
        <dbReference type="ARBA" id="ARBA00023306"/>
    </source>
</evidence>
<evidence type="ECO:0000313" key="18">
    <source>
        <dbReference type="EMBL" id="SBV35493.1"/>
    </source>
</evidence>
<feature type="domain" description="Enolpyruvate transferase" evidence="17">
    <location>
        <begin position="6"/>
        <end position="113"/>
    </location>
</feature>
<evidence type="ECO:0000256" key="11">
    <source>
        <dbReference type="ARBA" id="ARBA00039108"/>
    </source>
</evidence>
<keyword evidence="4" id="KW-0132">Cell division</keyword>
<dbReference type="GO" id="GO:0008760">
    <property type="term" value="F:UDP-N-acetylglucosamine 1-carboxyvinyltransferase activity"/>
    <property type="evidence" value="ECO:0007669"/>
    <property type="project" value="UniProtKB-EC"/>
</dbReference>
<name>A0A1Y5PZQ9_9GAMM</name>
<gene>
    <name evidence="18" type="ORF">STPYR_10423</name>
</gene>
<dbReference type="InterPro" id="IPR013792">
    <property type="entry name" value="RNA3'P_cycl/enolpyr_Trfase_a/b"/>
</dbReference>
<evidence type="ECO:0000256" key="15">
    <source>
        <dbReference type="ARBA" id="ARBA00047527"/>
    </source>
</evidence>
<reference evidence="18" key="1">
    <citation type="submission" date="2016-03" db="EMBL/GenBank/DDBJ databases">
        <authorList>
            <person name="Ploux O."/>
        </authorList>
    </citation>
    <scope>NUCLEOTIDE SEQUENCE</scope>
    <source>
        <strain evidence="18">UC10</strain>
    </source>
</reference>
<evidence type="ECO:0000256" key="9">
    <source>
        <dbReference type="ARBA" id="ARBA00023316"/>
    </source>
</evidence>
<evidence type="ECO:0000256" key="2">
    <source>
        <dbReference type="ARBA" id="ARBA00004752"/>
    </source>
</evidence>
<evidence type="ECO:0000256" key="4">
    <source>
        <dbReference type="ARBA" id="ARBA00022618"/>
    </source>
</evidence>
<dbReference type="Pfam" id="PF00275">
    <property type="entry name" value="EPSP_synthase"/>
    <property type="match status" value="1"/>
</dbReference>
<feature type="compositionally biased region" description="Basic and acidic residues" evidence="16">
    <location>
        <begin position="258"/>
        <end position="269"/>
    </location>
</feature>
<organism evidence="18">
    <name type="scientific">uncultured Stenotrophomonas sp</name>
    <dbReference type="NCBI Taxonomy" id="165438"/>
    <lineage>
        <taxon>Bacteria</taxon>
        <taxon>Pseudomonadati</taxon>
        <taxon>Pseudomonadota</taxon>
        <taxon>Gammaproteobacteria</taxon>
        <taxon>Lysobacterales</taxon>
        <taxon>Lysobacteraceae</taxon>
        <taxon>Stenotrophomonas</taxon>
        <taxon>environmental samples</taxon>
    </lineage>
</organism>
<feature type="compositionally biased region" description="Basic and acidic residues" evidence="16">
    <location>
        <begin position="217"/>
        <end position="235"/>
    </location>
</feature>
<dbReference type="PANTHER" id="PTHR43783">
    <property type="entry name" value="UDP-N-ACETYLGLUCOSAMINE 1-CARBOXYVINYLTRANSFERASE"/>
    <property type="match status" value="1"/>
</dbReference>
<evidence type="ECO:0000256" key="16">
    <source>
        <dbReference type="SAM" id="MobiDB-lite"/>
    </source>
</evidence>
<feature type="compositionally biased region" description="Basic and acidic residues" evidence="16">
    <location>
        <begin position="156"/>
        <end position="172"/>
    </location>
</feature>
<feature type="region of interest" description="Disordered" evidence="16">
    <location>
        <begin position="139"/>
        <end position="290"/>
    </location>
</feature>
<dbReference type="EC" id="2.5.1.7" evidence="11"/>
<dbReference type="GO" id="GO:0071555">
    <property type="term" value="P:cell wall organization"/>
    <property type="evidence" value="ECO:0007669"/>
    <property type="project" value="UniProtKB-KW"/>
</dbReference>
<evidence type="ECO:0000256" key="13">
    <source>
        <dbReference type="ARBA" id="ARBA00042443"/>
    </source>
</evidence>
<evidence type="ECO:0000256" key="7">
    <source>
        <dbReference type="ARBA" id="ARBA00022984"/>
    </source>
</evidence>